<feature type="domain" description="Glycoside hydrolase family 2 immunoglobulin-like beta-sandwich" evidence="13">
    <location>
        <begin position="198"/>
        <end position="305"/>
    </location>
</feature>
<evidence type="ECO:0000256" key="1">
    <source>
        <dbReference type="ARBA" id="ARBA00000829"/>
    </source>
</evidence>
<dbReference type="InterPro" id="IPR041625">
    <property type="entry name" value="Beta-mannosidase_Ig"/>
</dbReference>
<keyword evidence="8" id="KW-0325">Glycoprotein</keyword>
<dbReference type="InterPro" id="IPR041447">
    <property type="entry name" value="Mannosidase_ig"/>
</dbReference>
<accession>A0A9X5BHD0</accession>
<comment type="subunit">
    <text evidence="4">Homodimer.</text>
</comment>
<evidence type="ECO:0000313" key="18">
    <source>
        <dbReference type="Proteomes" id="UP001154420"/>
    </source>
</evidence>
<evidence type="ECO:0000256" key="4">
    <source>
        <dbReference type="ARBA" id="ARBA00011738"/>
    </source>
</evidence>
<comment type="caution">
    <text evidence="17">The sequence shown here is derived from an EMBL/GenBank/DDBJ whole genome shotgun (WGS) entry which is preliminary data.</text>
</comment>
<dbReference type="PANTHER" id="PTHR43730:SF1">
    <property type="entry name" value="BETA-MANNOSIDASE"/>
    <property type="match status" value="1"/>
</dbReference>
<dbReference type="SUPFAM" id="SSF49303">
    <property type="entry name" value="beta-Galactosidase/glucuronidase domain"/>
    <property type="match status" value="1"/>
</dbReference>
<proteinExistence type="inferred from homology"/>
<dbReference type="InterPro" id="IPR006102">
    <property type="entry name" value="Ig-like_GH2"/>
</dbReference>
<dbReference type="GO" id="GO:0005576">
    <property type="term" value="C:extracellular region"/>
    <property type="evidence" value="ECO:0007669"/>
    <property type="project" value="UniProtKB-SubCell"/>
</dbReference>
<evidence type="ECO:0000256" key="10">
    <source>
        <dbReference type="ARBA" id="ARBA00038429"/>
    </source>
</evidence>
<reference evidence="17" key="1">
    <citation type="submission" date="2018-09" db="EMBL/GenBank/DDBJ databases">
        <title>Murine metabolic-syndrome-specific gut microbial biobank.</title>
        <authorList>
            <person name="Liu C."/>
        </authorList>
    </citation>
    <scope>NUCLEOTIDE SEQUENCE</scope>
    <source>
        <strain evidence="17">D42-62</strain>
    </source>
</reference>
<dbReference type="Gene3D" id="2.60.40.10">
    <property type="entry name" value="Immunoglobulins"/>
    <property type="match status" value="2"/>
</dbReference>
<gene>
    <name evidence="17" type="ORF">D5281_16110</name>
</gene>
<evidence type="ECO:0000256" key="7">
    <source>
        <dbReference type="ARBA" id="ARBA00022801"/>
    </source>
</evidence>
<dbReference type="Pfam" id="PF00703">
    <property type="entry name" value="Glyco_hydro_2"/>
    <property type="match status" value="1"/>
</dbReference>
<dbReference type="FunFam" id="3.20.20.80:FF:000050">
    <property type="entry name" value="Beta-mannosidase B"/>
    <property type="match status" value="1"/>
</dbReference>
<dbReference type="Pfam" id="PF22666">
    <property type="entry name" value="Glyco_hydro_2_N2"/>
    <property type="match status" value="1"/>
</dbReference>
<dbReference type="OrthoDB" id="9758603at2"/>
<evidence type="ECO:0000259" key="14">
    <source>
        <dbReference type="Pfam" id="PF17753"/>
    </source>
</evidence>
<feature type="domain" description="Beta-mannosidase Ig-fold" evidence="14">
    <location>
        <begin position="766"/>
        <end position="809"/>
    </location>
</feature>
<evidence type="ECO:0000259" key="15">
    <source>
        <dbReference type="Pfam" id="PF17786"/>
    </source>
</evidence>
<evidence type="ECO:0000256" key="8">
    <source>
        <dbReference type="ARBA" id="ARBA00023180"/>
    </source>
</evidence>
<dbReference type="Pfam" id="PF17786">
    <property type="entry name" value="Mannosidase_ig"/>
    <property type="match status" value="1"/>
</dbReference>
<evidence type="ECO:0000256" key="11">
    <source>
        <dbReference type="ARBA" id="ARBA00041069"/>
    </source>
</evidence>
<dbReference type="Gene3D" id="3.20.20.80">
    <property type="entry name" value="Glycosidases"/>
    <property type="match status" value="1"/>
</dbReference>
<dbReference type="InterPro" id="IPR008979">
    <property type="entry name" value="Galactose-bd-like_sf"/>
</dbReference>
<evidence type="ECO:0000256" key="6">
    <source>
        <dbReference type="ARBA" id="ARBA00022525"/>
    </source>
</evidence>
<feature type="domain" description="Beta-mannosidase-like galactose-binding" evidence="16">
    <location>
        <begin position="26"/>
        <end position="185"/>
    </location>
</feature>
<dbReference type="RefSeq" id="WP_160561111.1">
    <property type="nucleotide sequence ID" value="NZ_QZDT01000029.1"/>
</dbReference>
<evidence type="ECO:0000256" key="3">
    <source>
        <dbReference type="ARBA" id="ARBA00004740"/>
    </source>
</evidence>
<dbReference type="EC" id="3.2.1.25" evidence="5"/>
<sequence>MLKKSLNGAWNLQIIGKDSSLVPREGISAKIPGSVYGALLEKELIPDPFYRDNELKVLPLMENDFCYTTDFEVTDKMLGCDALLLRFDGIDTLADVYVNNVQIGCAYNMHRIWEFNLLELDSIREGDNQLKVVLHSPTKYIREENEKVAVQGSQDAMVGFPHLRKAHCMFGWDWGPRLPDAGIFRDVTLLGVKKSRLDSVYITQIHEEEGVTLDFDIALELFSHKESGLASDGGRIQIAVTAPDGQVMTVEDGPGEEQDYKLVVKNPKLWWPNGYGEQPLYQVKVSLLDEDGSELDVWERKIGLRTMTVNTDKDEWGSCFAHEVNGVKIFAMGADYIPEDNLLGRIHQERTRRLLEDAVAANHNCIRVWGGGYYPDDYFFDICDELGLVVWQDFMYACASYELDDAFEANITQETIENVRRIRHHACLGLWCGNNEIETQIEFWKTSEKQKYDYIKLYEYIIPKIVKEEDPNAFYWPSSPSSGGNFENSWSEDHGDMHYWDVWHGNKPFTEYRKFHFRYLSEFGFQSFPSLKTVESFTEPSDRNIFSRVMEMHQRNRAANGKILNYLSATYLYPKDFDHLLYASQLLQADAIRYGVEHFRRYRGRCMGTVVWQLNDIWPVASWASIDYYGRWKALHYAEKKMFAPVMISCEEIGELSERTFCIQEPGPIEKSARLHVANETRKEVRGTVSWSLRKPDSSVLEEGNCQVTVPALDGVWLEKMDFGAYEEREIHLEYSFTVEGQVVSQNTCLFTAPKHYFFENPDLRCEKKGDQIIVHANAYAKNVEIIGTDGDLWLSDNFFDMEAGEYVVSIMSGDAKHVTCRSVFDIA</sequence>
<feature type="domain" description="Mannosidase Ig/CBM-like" evidence="15">
    <location>
        <begin position="673"/>
        <end position="756"/>
    </location>
</feature>
<dbReference type="InterPro" id="IPR054593">
    <property type="entry name" value="Beta-mannosidase-like_N2"/>
</dbReference>
<dbReference type="Proteomes" id="UP001154420">
    <property type="component" value="Unassembled WGS sequence"/>
</dbReference>
<keyword evidence="7 17" id="KW-0378">Hydrolase</keyword>
<evidence type="ECO:0000256" key="2">
    <source>
        <dbReference type="ARBA" id="ARBA00004613"/>
    </source>
</evidence>
<keyword evidence="18" id="KW-1185">Reference proteome</keyword>
<dbReference type="Pfam" id="PF17753">
    <property type="entry name" value="Ig_mannosidase"/>
    <property type="match status" value="1"/>
</dbReference>
<evidence type="ECO:0000259" key="16">
    <source>
        <dbReference type="Pfam" id="PF22666"/>
    </source>
</evidence>
<comment type="pathway">
    <text evidence="3">Glycan metabolism; N-glycan degradation.</text>
</comment>
<organism evidence="17 18">
    <name type="scientific">Parablautia muri</name>
    <dbReference type="NCBI Taxonomy" id="2320879"/>
    <lineage>
        <taxon>Bacteria</taxon>
        <taxon>Bacillati</taxon>
        <taxon>Bacillota</taxon>
        <taxon>Clostridia</taxon>
        <taxon>Lachnospirales</taxon>
        <taxon>Lachnospiraceae</taxon>
        <taxon>Parablautia</taxon>
    </lineage>
</organism>
<evidence type="ECO:0000256" key="12">
    <source>
        <dbReference type="ARBA" id="ARBA00041614"/>
    </source>
</evidence>
<dbReference type="InterPro" id="IPR013783">
    <property type="entry name" value="Ig-like_fold"/>
</dbReference>
<keyword evidence="6" id="KW-0964">Secreted</keyword>
<comment type="catalytic activity">
    <reaction evidence="1">
        <text>Hydrolysis of terminal, non-reducing beta-D-mannose residues in beta-D-mannosides.</text>
        <dbReference type="EC" id="3.2.1.25"/>
    </reaction>
</comment>
<comment type="subcellular location">
    <subcellularLocation>
        <location evidence="2">Secreted</location>
    </subcellularLocation>
</comment>
<keyword evidence="9" id="KW-0326">Glycosidase</keyword>
<dbReference type="SUPFAM" id="SSF49785">
    <property type="entry name" value="Galactose-binding domain-like"/>
    <property type="match status" value="1"/>
</dbReference>
<comment type="similarity">
    <text evidence="10">Belongs to the glycosyl hydrolase 2 family. Beta-mannosidase B subfamily.</text>
</comment>
<name>A0A9X5BHD0_9FIRM</name>
<dbReference type="InterPro" id="IPR036156">
    <property type="entry name" value="Beta-gal/glucu_dom_sf"/>
</dbReference>
<evidence type="ECO:0000256" key="9">
    <source>
        <dbReference type="ARBA" id="ARBA00023295"/>
    </source>
</evidence>
<dbReference type="Gene3D" id="2.60.120.260">
    <property type="entry name" value="Galactose-binding domain-like"/>
    <property type="match status" value="1"/>
</dbReference>
<dbReference type="InterPro" id="IPR017853">
    <property type="entry name" value="GH"/>
</dbReference>
<evidence type="ECO:0000259" key="13">
    <source>
        <dbReference type="Pfam" id="PF00703"/>
    </source>
</evidence>
<dbReference type="PANTHER" id="PTHR43730">
    <property type="entry name" value="BETA-MANNOSIDASE"/>
    <property type="match status" value="1"/>
</dbReference>
<evidence type="ECO:0000313" key="17">
    <source>
        <dbReference type="EMBL" id="NBJ94069.1"/>
    </source>
</evidence>
<evidence type="ECO:0000256" key="5">
    <source>
        <dbReference type="ARBA" id="ARBA00012754"/>
    </source>
</evidence>
<dbReference type="InterPro" id="IPR050887">
    <property type="entry name" value="Beta-mannosidase_GH2"/>
</dbReference>
<dbReference type="GO" id="GO:0006516">
    <property type="term" value="P:glycoprotein catabolic process"/>
    <property type="evidence" value="ECO:0007669"/>
    <property type="project" value="TreeGrafter"/>
</dbReference>
<dbReference type="GO" id="GO:0005975">
    <property type="term" value="P:carbohydrate metabolic process"/>
    <property type="evidence" value="ECO:0007669"/>
    <property type="project" value="InterPro"/>
</dbReference>
<dbReference type="AlphaFoldDB" id="A0A9X5BHD0"/>
<dbReference type="SUPFAM" id="SSF51445">
    <property type="entry name" value="(Trans)glycosidases"/>
    <property type="match status" value="1"/>
</dbReference>
<dbReference type="EMBL" id="QZDT01000029">
    <property type="protein sequence ID" value="NBJ94069.1"/>
    <property type="molecule type" value="Genomic_DNA"/>
</dbReference>
<protein>
    <recommendedName>
        <fullName evidence="11">Beta-mannosidase B</fullName>
        <ecNumber evidence="5">3.2.1.25</ecNumber>
    </recommendedName>
    <alternativeName>
        <fullName evidence="12">Mannanase B</fullName>
    </alternativeName>
</protein>
<dbReference type="GO" id="GO:0004567">
    <property type="term" value="F:beta-mannosidase activity"/>
    <property type="evidence" value="ECO:0007669"/>
    <property type="project" value="UniProtKB-EC"/>
</dbReference>